<dbReference type="GO" id="GO:0005886">
    <property type="term" value="C:plasma membrane"/>
    <property type="evidence" value="ECO:0007669"/>
    <property type="project" value="UniProtKB-SubCell"/>
</dbReference>
<comment type="caution">
    <text evidence="9">The sequence shown here is derived from an EMBL/GenBank/DDBJ whole genome shotgun (WGS) entry which is preliminary data.</text>
</comment>
<protein>
    <submittedName>
        <fullName evidence="9">Peptide/nickel transport system permease protein</fullName>
    </submittedName>
</protein>
<feature type="transmembrane region" description="Helical" evidence="7">
    <location>
        <begin position="105"/>
        <end position="127"/>
    </location>
</feature>
<dbReference type="PROSITE" id="PS50928">
    <property type="entry name" value="ABC_TM1"/>
    <property type="match status" value="1"/>
</dbReference>
<keyword evidence="4 7" id="KW-0812">Transmembrane</keyword>
<comment type="similarity">
    <text evidence="7">Belongs to the binding-protein-dependent transport system permease family.</text>
</comment>
<evidence type="ECO:0000256" key="5">
    <source>
        <dbReference type="ARBA" id="ARBA00022989"/>
    </source>
</evidence>
<dbReference type="PANTHER" id="PTHR43163">
    <property type="entry name" value="DIPEPTIDE TRANSPORT SYSTEM PERMEASE PROTEIN DPPB-RELATED"/>
    <property type="match status" value="1"/>
</dbReference>
<dbReference type="InterPro" id="IPR045621">
    <property type="entry name" value="BPD_transp_1_N"/>
</dbReference>
<evidence type="ECO:0000256" key="3">
    <source>
        <dbReference type="ARBA" id="ARBA00022475"/>
    </source>
</evidence>
<dbReference type="PANTHER" id="PTHR43163:SF9">
    <property type="entry name" value="ABC TRANSPORTER PERMEASE PROTEIN"/>
    <property type="match status" value="1"/>
</dbReference>
<dbReference type="SUPFAM" id="SSF161098">
    <property type="entry name" value="MetI-like"/>
    <property type="match status" value="1"/>
</dbReference>
<comment type="subcellular location">
    <subcellularLocation>
        <location evidence="1 7">Cell membrane</location>
        <topology evidence="1 7">Multi-pass membrane protein</topology>
    </subcellularLocation>
</comment>
<feature type="transmembrane region" description="Helical" evidence="7">
    <location>
        <begin position="293"/>
        <end position="319"/>
    </location>
</feature>
<evidence type="ECO:0000313" key="10">
    <source>
        <dbReference type="Proteomes" id="UP000294664"/>
    </source>
</evidence>
<dbReference type="CDD" id="cd06261">
    <property type="entry name" value="TM_PBP2"/>
    <property type="match status" value="1"/>
</dbReference>
<evidence type="ECO:0000256" key="7">
    <source>
        <dbReference type="RuleBase" id="RU363032"/>
    </source>
</evidence>
<dbReference type="Pfam" id="PF19300">
    <property type="entry name" value="BPD_transp_1_N"/>
    <property type="match status" value="1"/>
</dbReference>
<dbReference type="InterPro" id="IPR000515">
    <property type="entry name" value="MetI-like"/>
</dbReference>
<keyword evidence="10" id="KW-1185">Reference proteome</keyword>
<dbReference type="InterPro" id="IPR035906">
    <property type="entry name" value="MetI-like_sf"/>
</dbReference>
<feature type="transmembrane region" description="Helical" evidence="7">
    <location>
        <begin position="247"/>
        <end position="273"/>
    </location>
</feature>
<evidence type="ECO:0000256" key="2">
    <source>
        <dbReference type="ARBA" id="ARBA00022448"/>
    </source>
</evidence>
<gene>
    <name evidence="9" type="ORF">EDC64_101329</name>
</gene>
<feature type="transmembrane region" description="Helical" evidence="7">
    <location>
        <begin position="139"/>
        <end position="169"/>
    </location>
</feature>
<dbReference type="Proteomes" id="UP000294664">
    <property type="component" value="Unassembled WGS sequence"/>
</dbReference>
<keyword evidence="6 7" id="KW-0472">Membrane</keyword>
<organism evidence="9 10">
    <name type="scientific">Aquabacter spiritensis</name>
    <dbReference type="NCBI Taxonomy" id="933073"/>
    <lineage>
        <taxon>Bacteria</taxon>
        <taxon>Pseudomonadati</taxon>
        <taxon>Pseudomonadota</taxon>
        <taxon>Alphaproteobacteria</taxon>
        <taxon>Hyphomicrobiales</taxon>
        <taxon>Xanthobacteraceae</taxon>
        <taxon>Aquabacter</taxon>
    </lineage>
</organism>
<evidence type="ECO:0000259" key="8">
    <source>
        <dbReference type="PROSITE" id="PS50928"/>
    </source>
</evidence>
<feature type="transmembrane region" description="Helical" evidence="7">
    <location>
        <begin position="189"/>
        <end position="209"/>
    </location>
</feature>
<dbReference type="EMBL" id="SMAI01000001">
    <property type="protein sequence ID" value="TCT07810.1"/>
    <property type="molecule type" value="Genomic_DNA"/>
</dbReference>
<evidence type="ECO:0000256" key="4">
    <source>
        <dbReference type="ARBA" id="ARBA00022692"/>
    </source>
</evidence>
<dbReference type="OrthoDB" id="9805855at2"/>
<name>A0A4R3M3N2_9HYPH</name>
<evidence type="ECO:0000256" key="6">
    <source>
        <dbReference type="ARBA" id="ARBA00023136"/>
    </source>
</evidence>
<accession>A0A4R3M3N2</accession>
<evidence type="ECO:0000313" key="9">
    <source>
        <dbReference type="EMBL" id="TCT07810.1"/>
    </source>
</evidence>
<keyword evidence="3" id="KW-1003">Cell membrane</keyword>
<dbReference type="Gene3D" id="1.10.3720.10">
    <property type="entry name" value="MetI-like"/>
    <property type="match status" value="1"/>
</dbReference>
<sequence>MRGLDISLYVVRRLAQAVPLIFVVILLNFFLIHAAPGDPIDFLVGSMDASPEYIEDLRREFGLDQPLGTQLWAYLTRMAHFDLGYSLRYRQSVLDLILSRMPATLLLMVTALVASSAVGILLGVIAAQRPYSATDQTSTFLALAGYSMPVFWLGQLVLIVFSLHLGWFPTQGMYSLRAPAEGWGRIVDVLHHLALPAFTYSLYHLALIFRLTRIKMQETLSLDFIVTARAKGASEGRVVYGHALRNAILPVVTVIGMNFGFMLAGSVLTETVFAWPGMGRLLYEAIQARDYPVLMGLFTVLSLMVIAANVVTDLIYAVIDPRVVYR</sequence>
<dbReference type="AlphaFoldDB" id="A0A4R3M3N2"/>
<feature type="domain" description="ABC transmembrane type-1" evidence="8">
    <location>
        <begin position="101"/>
        <end position="316"/>
    </location>
</feature>
<keyword evidence="5 7" id="KW-1133">Transmembrane helix</keyword>
<dbReference type="Pfam" id="PF00528">
    <property type="entry name" value="BPD_transp_1"/>
    <property type="match status" value="1"/>
</dbReference>
<proteinExistence type="inferred from homology"/>
<feature type="transmembrane region" description="Helical" evidence="7">
    <location>
        <begin position="14"/>
        <end position="35"/>
    </location>
</feature>
<evidence type="ECO:0000256" key="1">
    <source>
        <dbReference type="ARBA" id="ARBA00004651"/>
    </source>
</evidence>
<reference evidence="9 10" key="1">
    <citation type="submission" date="2019-03" db="EMBL/GenBank/DDBJ databases">
        <title>Genomic Encyclopedia of Type Strains, Phase IV (KMG-IV): sequencing the most valuable type-strain genomes for metagenomic binning, comparative biology and taxonomic classification.</title>
        <authorList>
            <person name="Goeker M."/>
        </authorList>
    </citation>
    <scope>NUCLEOTIDE SEQUENCE [LARGE SCALE GENOMIC DNA]</scope>
    <source>
        <strain evidence="9 10">DSM 9035</strain>
    </source>
</reference>
<dbReference type="GO" id="GO:0055085">
    <property type="term" value="P:transmembrane transport"/>
    <property type="evidence" value="ECO:0007669"/>
    <property type="project" value="InterPro"/>
</dbReference>
<keyword evidence="2 7" id="KW-0813">Transport</keyword>